<evidence type="ECO:0000256" key="9">
    <source>
        <dbReference type="ARBA" id="ARBA00024867"/>
    </source>
</evidence>
<organism evidence="13 14">
    <name type="scientific">Anaerobium acetethylicum</name>
    <dbReference type="NCBI Taxonomy" id="1619234"/>
    <lineage>
        <taxon>Bacteria</taxon>
        <taxon>Bacillati</taxon>
        <taxon>Bacillota</taxon>
        <taxon>Clostridia</taxon>
        <taxon>Lachnospirales</taxon>
        <taxon>Lachnospiraceae</taxon>
        <taxon>Anaerobium</taxon>
    </lineage>
</organism>
<dbReference type="CDD" id="cd17536">
    <property type="entry name" value="REC_YesN-like"/>
    <property type="match status" value="1"/>
</dbReference>
<dbReference type="InterPro" id="IPR051552">
    <property type="entry name" value="HptR"/>
</dbReference>
<evidence type="ECO:0000256" key="1">
    <source>
        <dbReference type="ARBA" id="ARBA00004496"/>
    </source>
</evidence>
<dbReference type="PROSITE" id="PS01124">
    <property type="entry name" value="HTH_ARAC_FAMILY_2"/>
    <property type="match status" value="1"/>
</dbReference>
<keyword evidence="7" id="KW-0238">DNA-binding</keyword>
<accession>A0A1D3TRT2</accession>
<dbReference type="Proteomes" id="UP000199315">
    <property type="component" value="Unassembled WGS sequence"/>
</dbReference>
<dbReference type="EMBL" id="FMKA01000005">
    <property type="protein sequence ID" value="SCP96490.1"/>
    <property type="molecule type" value="Genomic_DNA"/>
</dbReference>
<dbReference type="STRING" id="1619234.SAMN05421730_100523"/>
<gene>
    <name evidence="13" type="ORF">SAMN05421730_100523</name>
</gene>
<dbReference type="SMART" id="SM00342">
    <property type="entry name" value="HTH_ARAC"/>
    <property type="match status" value="1"/>
</dbReference>
<dbReference type="SMART" id="SM00448">
    <property type="entry name" value="REC"/>
    <property type="match status" value="1"/>
</dbReference>
<dbReference type="Gene3D" id="1.10.10.60">
    <property type="entry name" value="Homeodomain-like"/>
    <property type="match status" value="2"/>
</dbReference>
<dbReference type="PANTHER" id="PTHR42713:SF3">
    <property type="entry name" value="TRANSCRIPTIONAL REGULATORY PROTEIN HPTR"/>
    <property type="match status" value="1"/>
</dbReference>
<dbReference type="GO" id="GO:0003700">
    <property type="term" value="F:DNA-binding transcription factor activity"/>
    <property type="evidence" value="ECO:0007669"/>
    <property type="project" value="InterPro"/>
</dbReference>
<keyword evidence="4 10" id="KW-0597">Phosphoprotein</keyword>
<comment type="subcellular location">
    <subcellularLocation>
        <location evidence="1">Cytoplasm</location>
    </subcellularLocation>
</comment>
<dbReference type="SUPFAM" id="SSF46689">
    <property type="entry name" value="Homeodomain-like"/>
    <property type="match status" value="1"/>
</dbReference>
<evidence type="ECO:0000256" key="4">
    <source>
        <dbReference type="ARBA" id="ARBA00022553"/>
    </source>
</evidence>
<feature type="domain" description="HTH araC/xylS-type" evidence="11">
    <location>
        <begin position="418"/>
        <end position="504"/>
    </location>
</feature>
<dbReference type="Gene3D" id="3.40.50.2300">
    <property type="match status" value="1"/>
</dbReference>
<evidence type="ECO:0000256" key="8">
    <source>
        <dbReference type="ARBA" id="ARBA00023163"/>
    </source>
</evidence>
<sequence length="518" mass="57912">MNLLIVDDEELTREGLLGSIDWNSLGIHNIYQADDGMNGLALAKKYRPEIILSDVRMPRMNGIEMAEKIRETVPDSHIIFMSGYSDKEYLKAAIRLKAISYVEKPLMPAEVEEAIREAISSDKILKLSRDSASRHLQEASGKLALKVTYPISDEGISSIEKDFAALGIQTRPSAYFVTVMIKIVGGMHSLENEHQENLPASLGAIIGQHRLHGIYASKQDEYLIYHIFSPEKPASSQMRKLAEAFSGCLSFCPCFYIAIGKTVSGPAKIFDSYNSAVILLQSSFFYECGTILETGKEPANKVPGFLEAVVPAIHEALSSKNRQETDNAAAKLYASLAGNRSVLPNHAKDLYYKLFMELYEAASANYIKLPETDGGFETILDHISRSSNLSSLHQLLRSKIELFFTALEEGTEKNSTVFLIEDYIGRNYQNENLSVKDISEHVFLSSTYVCTVFKNETGRTLNQYLTEYRMEKAKKLLLDPRYKITDISAKVGYSDGNYFGKTLKSTQAFHLLNTGSRM</sequence>
<keyword evidence="3" id="KW-0963">Cytoplasm</keyword>
<dbReference type="PANTHER" id="PTHR42713">
    <property type="entry name" value="HISTIDINE KINASE-RELATED"/>
    <property type="match status" value="1"/>
</dbReference>
<dbReference type="AlphaFoldDB" id="A0A1D3TRT2"/>
<proteinExistence type="predicted"/>
<dbReference type="InterPro" id="IPR001789">
    <property type="entry name" value="Sig_transdc_resp-reg_receiver"/>
</dbReference>
<dbReference type="SUPFAM" id="SSF52172">
    <property type="entry name" value="CheY-like"/>
    <property type="match status" value="1"/>
</dbReference>
<dbReference type="GO" id="GO:0043565">
    <property type="term" value="F:sequence-specific DNA binding"/>
    <property type="evidence" value="ECO:0007669"/>
    <property type="project" value="InterPro"/>
</dbReference>
<evidence type="ECO:0000259" key="12">
    <source>
        <dbReference type="PROSITE" id="PS50110"/>
    </source>
</evidence>
<dbReference type="RefSeq" id="WP_091231768.1">
    <property type="nucleotide sequence ID" value="NZ_FMKA01000005.1"/>
</dbReference>
<dbReference type="PROSITE" id="PS50110">
    <property type="entry name" value="RESPONSE_REGULATORY"/>
    <property type="match status" value="1"/>
</dbReference>
<evidence type="ECO:0000256" key="7">
    <source>
        <dbReference type="ARBA" id="ARBA00023125"/>
    </source>
</evidence>
<evidence type="ECO:0000259" key="11">
    <source>
        <dbReference type="PROSITE" id="PS01124"/>
    </source>
</evidence>
<dbReference type="InterPro" id="IPR011006">
    <property type="entry name" value="CheY-like_superfamily"/>
</dbReference>
<evidence type="ECO:0000256" key="6">
    <source>
        <dbReference type="ARBA" id="ARBA00023015"/>
    </source>
</evidence>
<name>A0A1D3TRT2_9FIRM</name>
<keyword evidence="6" id="KW-0805">Transcription regulation</keyword>
<dbReference type="InterPro" id="IPR018060">
    <property type="entry name" value="HTH_AraC"/>
</dbReference>
<dbReference type="InterPro" id="IPR041522">
    <property type="entry name" value="CdaR_GGDEF"/>
</dbReference>
<feature type="domain" description="Response regulatory" evidence="12">
    <location>
        <begin position="2"/>
        <end position="119"/>
    </location>
</feature>
<dbReference type="Pfam" id="PF12833">
    <property type="entry name" value="HTH_18"/>
    <property type="match status" value="1"/>
</dbReference>
<dbReference type="GO" id="GO:0005737">
    <property type="term" value="C:cytoplasm"/>
    <property type="evidence" value="ECO:0007669"/>
    <property type="project" value="UniProtKB-SubCell"/>
</dbReference>
<protein>
    <recommendedName>
        <fullName evidence="2">Stage 0 sporulation protein A homolog</fullName>
    </recommendedName>
</protein>
<dbReference type="GO" id="GO:0000160">
    <property type="term" value="P:phosphorelay signal transduction system"/>
    <property type="evidence" value="ECO:0007669"/>
    <property type="project" value="UniProtKB-KW"/>
</dbReference>
<reference evidence="13 14" key="1">
    <citation type="submission" date="2016-09" db="EMBL/GenBank/DDBJ databases">
        <authorList>
            <person name="Capua I."/>
            <person name="De Benedictis P."/>
            <person name="Joannis T."/>
            <person name="Lombin L.H."/>
            <person name="Cattoli G."/>
        </authorList>
    </citation>
    <scope>NUCLEOTIDE SEQUENCE [LARGE SCALE GENOMIC DNA]</scope>
    <source>
        <strain evidence="13 14">GluBS11</strain>
    </source>
</reference>
<evidence type="ECO:0000256" key="3">
    <source>
        <dbReference type="ARBA" id="ARBA00022490"/>
    </source>
</evidence>
<evidence type="ECO:0000256" key="10">
    <source>
        <dbReference type="PROSITE-ProRule" id="PRU00169"/>
    </source>
</evidence>
<feature type="modified residue" description="4-aspartylphosphate" evidence="10">
    <location>
        <position position="54"/>
    </location>
</feature>
<dbReference type="Pfam" id="PF17853">
    <property type="entry name" value="GGDEF_2"/>
    <property type="match status" value="1"/>
</dbReference>
<evidence type="ECO:0000256" key="2">
    <source>
        <dbReference type="ARBA" id="ARBA00018672"/>
    </source>
</evidence>
<keyword evidence="5" id="KW-0902">Two-component regulatory system</keyword>
<dbReference type="InterPro" id="IPR009057">
    <property type="entry name" value="Homeodomain-like_sf"/>
</dbReference>
<evidence type="ECO:0000256" key="5">
    <source>
        <dbReference type="ARBA" id="ARBA00023012"/>
    </source>
</evidence>
<comment type="function">
    <text evidence="9">May play the central regulatory role in sporulation. It may be an element of the effector pathway responsible for the activation of sporulation genes in response to nutritional stress. Spo0A may act in concert with spo0H (a sigma factor) to control the expression of some genes that are critical to the sporulation process.</text>
</comment>
<keyword evidence="14" id="KW-1185">Reference proteome</keyword>
<dbReference type="OrthoDB" id="2990361at2"/>
<evidence type="ECO:0000313" key="14">
    <source>
        <dbReference type="Proteomes" id="UP000199315"/>
    </source>
</evidence>
<evidence type="ECO:0000313" key="13">
    <source>
        <dbReference type="EMBL" id="SCP96490.1"/>
    </source>
</evidence>
<keyword evidence="8" id="KW-0804">Transcription</keyword>
<dbReference type="Pfam" id="PF00072">
    <property type="entry name" value="Response_reg"/>
    <property type="match status" value="1"/>
</dbReference>